<dbReference type="InterPro" id="IPR011032">
    <property type="entry name" value="GroES-like_sf"/>
</dbReference>
<dbReference type="InterPro" id="IPR036291">
    <property type="entry name" value="NAD(P)-bd_dom_sf"/>
</dbReference>
<dbReference type="PANTHER" id="PTHR43401">
    <property type="entry name" value="L-THREONINE 3-DEHYDROGENASE"/>
    <property type="match status" value="1"/>
</dbReference>
<feature type="domain" description="Enoyl reductase (ER)" evidence="5">
    <location>
        <begin position="9"/>
        <end position="317"/>
    </location>
</feature>
<keyword evidence="2 4" id="KW-0862">Zinc</keyword>
<evidence type="ECO:0000256" key="4">
    <source>
        <dbReference type="RuleBase" id="RU361277"/>
    </source>
</evidence>
<dbReference type="PANTHER" id="PTHR43401:SF2">
    <property type="entry name" value="L-THREONINE 3-DEHYDROGENASE"/>
    <property type="match status" value="1"/>
</dbReference>
<keyword evidence="1 4" id="KW-0479">Metal-binding</keyword>
<dbReference type="RefSeq" id="WP_035451509.1">
    <property type="nucleotide sequence ID" value="NZ_AZGA01000088.1"/>
</dbReference>
<evidence type="ECO:0000256" key="3">
    <source>
        <dbReference type="ARBA" id="ARBA00023002"/>
    </source>
</evidence>
<dbReference type="SUPFAM" id="SSF51735">
    <property type="entry name" value="NAD(P)-binding Rossmann-fold domains"/>
    <property type="match status" value="1"/>
</dbReference>
<comment type="caution">
    <text evidence="6">The sequence shown here is derived from an EMBL/GenBank/DDBJ whole genome shotgun (WGS) entry which is preliminary data.</text>
</comment>
<dbReference type="OrthoDB" id="9770238at2"/>
<sequence>MKSLVLTAKAQMKLEDTPLPQLKGNEVRVQMKYAGICGTDKHLFNGQPGSAQAVPPIILGHENAGVITEIGSDVQKELAIGQRVSIDPNIPCGYCRYCHEGRTQLCENNSAIGVTRNGGMAEYVDVPQTNVYPIPDNLSLKAAAMAEPVSCVVHGIQELAIQSNYTALVIGDGFVGQLFTAYLAKSGLAKVAVSGHNPDKVALLHSIGADEVFDPAKDNHDEKFDIVVECVGLKMTQEQAINSAVKGGQVLMFGVANPEDQIQVNSFDIYAKELTIKGAFINPHAMAPALTLLSRKFIDVEPLITHELTLEQVPDVLAGNIDYKITKAVIKL</sequence>
<dbReference type="PATRIC" id="fig|1423734.3.peg.1648"/>
<keyword evidence="7" id="KW-1185">Reference proteome</keyword>
<dbReference type="GO" id="GO:0016491">
    <property type="term" value="F:oxidoreductase activity"/>
    <property type="evidence" value="ECO:0007669"/>
    <property type="project" value="UniProtKB-KW"/>
</dbReference>
<reference evidence="6 7" key="1">
    <citation type="journal article" date="2015" name="Genome Announc.">
        <title>Expanding the biotechnology potential of lactobacilli through comparative genomics of 213 strains and associated genera.</title>
        <authorList>
            <person name="Sun Z."/>
            <person name="Harris H.M."/>
            <person name="McCann A."/>
            <person name="Guo C."/>
            <person name="Argimon S."/>
            <person name="Zhang W."/>
            <person name="Yang X."/>
            <person name="Jeffery I.B."/>
            <person name="Cooney J.C."/>
            <person name="Kagawa T.F."/>
            <person name="Liu W."/>
            <person name="Song Y."/>
            <person name="Salvetti E."/>
            <person name="Wrobel A."/>
            <person name="Rasinkangas P."/>
            <person name="Parkhill J."/>
            <person name="Rea M.C."/>
            <person name="O'Sullivan O."/>
            <person name="Ritari J."/>
            <person name="Douillard F.P."/>
            <person name="Paul Ross R."/>
            <person name="Yang R."/>
            <person name="Briner A.E."/>
            <person name="Felis G.E."/>
            <person name="de Vos W.M."/>
            <person name="Barrangou R."/>
            <person name="Klaenhammer T.R."/>
            <person name="Caufield P.W."/>
            <person name="Cui Y."/>
            <person name="Zhang H."/>
            <person name="O'Toole P.W."/>
        </authorList>
    </citation>
    <scope>NUCLEOTIDE SEQUENCE [LARGE SCALE GENOMIC DNA]</scope>
    <source>
        <strain evidence="6 7">DSM 18527</strain>
    </source>
</reference>
<dbReference type="Gene3D" id="3.90.180.10">
    <property type="entry name" value="Medium-chain alcohol dehydrogenases, catalytic domain"/>
    <property type="match status" value="1"/>
</dbReference>
<name>X0PN65_9LACO</name>
<dbReference type="InterPro" id="IPR020843">
    <property type="entry name" value="ER"/>
</dbReference>
<comment type="similarity">
    <text evidence="4">Belongs to the zinc-containing alcohol dehydrogenase family.</text>
</comment>
<dbReference type="InterPro" id="IPR013154">
    <property type="entry name" value="ADH-like_N"/>
</dbReference>
<dbReference type="eggNOG" id="COG1063">
    <property type="taxonomic scope" value="Bacteria"/>
</dbReference>
<evidence type="ECO:0000313" key="7">
    <source>
        <dbReference type="Proteomes" id="UP000051236"/>
    </source>
</evidence>
<dbReference type="InterPro" id="IPR002328">
    <property type="entry name" value="ADH_Zn_CS"/>
</dbReference>
<evidence type="ECO:0000313" key="6">
    <source>
        <dbReference type="EMBL" id="KRM30496.1"/>
    </source>
</evidence>
<evidence type="ECO:0000256" key="2">
    <source>
        <dbReference type="ARBA" id="ARBA00022833"/>
    </source>
</evidence>
<dbReference type="SUPFAM" id="SSF50129">
    <property type="entry name" value="GroES-like"/>
    <property type="match status" value="1"/>
</dbReference>
<evidence type="ECO:0000259" key="5">
    <source>
        <dbReference type="SMART" id="SM00829"/>
    </source>
</evidence>
<dbReference type="EMBL" id="AZGA01000088">
    <property type="protein sequence ID" value="KRM30496.1"/>
    <property type="molecule type" value="Genomic_DNA"/>
</dbReference>
<dbReference type="PROSITE" id="PS00059">
    <property type="entry name" value="ADH_ZINC"/>
    <property type="match status" value="1"/>
</dbReference>
<dbReference type="InterPro" id="IPR050129">
    <property type="entry name" value="Zn_alcohol_dh"/>
</dbReference>
<comment type="cofactor">
    <cofactor evidence="4">
        <name>Zn(2+)</name>
        <dbReference type="ChEBI" id="CHEBI:29105"/>
    </cofactor>
</comment>
<dbReference type="SMART" id="SM00829">
    <property type="entry name" value="PKS_ER"/>
    <property type="match status" value="1"/>
</dbReference>
<dbReference type="InterPro" id="IPR013149">
    <property type="entry name" value="ADH-like_C"/>
</dbReference>
<gene>
    <name evidence="6" type="ORF">FC83_GL001629</name>
</gene>
<accession>X0PN65</accession>
<dbReference type="AlphaFoldDB" id="X0PN65"/>
<dbReference type="Pfam" id="PF08240">
    <property type="entry name" value="ADH_N"/>
    <property type="match status" value="1"/>
</dbReference>
<keyword evidence="3" id="KW-0560">Oxidoreductase</keyword>
<dbReference type="CDD" id="cd08234">
    <property type="entry name" value="threonine_DH_like"/>
    <property type="match status" value="1"/>
</dbReference>
<dbReference type="GO" id="GO:0008270">
    <property type="term" value="F:zinc ion binding"/>
    <property type="evidence" value="ECO:0007669"/>
    <property type="project" value="InterPro"/>
</dbReference>
<evidence type="ECO:0000256" key="1">
    <source>
        <dbReference type="ARBA" id="ARBA00022723"/>
    </source>
</evidence>
<dbReference type="Gene3D" id="3.40.50.720">
    <property type="entry name" value="NAD(P)-binding Rossmann-like Domain"/>
    <property type="match status" value="1"/>
</dbReference>
<organism evidence="6 7">
    <name type="scientific">Agrilactobacillus composti DSM 18527 = JCM 14202</name>
    <dbReference type="NCBI Taxonomy" id="1423734"/>
    <lineage>
        <taxon>Bacteria</taxon>
        <taxon>Bacillati</taxon>
        <taxon>Bacillota</taxon>
        <taxon>Bacilli</taxon>
        <taxon>Lactobacillales</taxon>
        <taxon>Lactobacillaceae</taxon>
        <taxon>Agrilactobacillus</taxon>
    </lineage>
</organism>
<dbReference type="STRING" id="1423734.FC83_GL001629"/>
<dbReference type="Pfam" id="PF00107">
    <property type="entry name" value="ADH_zinc_N"/>
    <property type="match status" value="1"/>
</dbReference>
<protein>
    <submittedName>
        <fullName evidence="6">L-threonine 3-dehydrogenase</fullName>
    </submittedName>
</protein>
<proteinExistence type="inferred from homology"/>
<dbReference type="Proteomes" id="UP000051236">
    <property type="component" value="Unassembled WGS sequence"/>
</dbReference>